<dbReference type="PANTHER" id="PTHR13943:SF77">
    <property type="entry name" value="LRAT DOMAIN-CONTAINING PROTEIN"/>
    <property type="match status" value="1"/>
</dbReference>
<dbReference type="EMBL" id="JACHGR010000004">
    <property type="protein sequence ID" value="MBB6055505.1"/>
    <property type="molecule type" value="Genomic_DNA"/>
</dbReference>
<dbReference type="GO" id="GO:0016410">
    <property type="term" value="F:N-acyltransferase activity"/>
    <property type="evidence" value="ECO:0007669"/>
    <property type="project" value="TreeGrafter"/>
</dbReference>
<proteinExistence type="predicted"/>
<dbReference type="GO" id="GO:0005737">
    <property type="term" value="C:cytoplasm"/>
    <property type="evidence" value="ECO:0007669"/>
    <property type="project" value="TreeGrafter"/>
</dbReference>
<evidence type="ECO:0000313" key="5">
    <source>
        <dbReference type="EMBL" id="MBB6055505.1"/>
    </source>
</evidence>
<dbReference type="PANTHER" id="PTHR13943">
    <property type="entry name" value="HRAS-LIKE SUPPRESSOR - RELATED"/>
    <property type="match status" value="1"/>
</dbReference>
<comment type="caution">
    <text evidence="5">The sequence shown here is derived from an EMBL/GenBank/DDBJ whole genome shotgun (WGS) entry which is preliminary data.</text>
</comment>
<dbReference type="GO" id="GO:0070292">
    <property type="term" value="P:N-acylphosphatidylethanolamine metabolic process"/>
    <property type="evidence" value="ECO:0007669"/>
    <property type="project" value="TreeGrafter"/>
</dbReference>
<feature type="domain" description="LRAT" evidence="4">
    <location>
        <begin position="6"/>
        <end position="106"/>
    </location>
</feature>
<organism evidence="5 6">
    <name type="scientific">Tolumonas osonensis</name>
    <dbReference type="NCBI Taxonomy" id="675874"/>
    <lineage>
        <taxon>Bacteria</taxon>
        <taxon>Pseudomonadati</taxon>
        <taxon>Pseudomonadota</taxon>
        <taxon>Gammaproteobacteria</taxon>
        <taxon>Aeromonadales</taxon>
        <taxon>Aeromonadaceae</taxon>
        <taxon>Tolumonas</taxon>
    </lineage>
</organism>
<evidence type="ECO:0000259" key="4">
    <source>
        <dbReference type="PROSITE" id="PS51934"/>
    </source>
</evidence>
<evidence type="ECO:0000256" key="1">
    <source>
        <dbReference type="ARBA" id="ARBA00022679"/>
    </source>
</evidence>
<sequence>MQIGDHLVTPRIGYTHHGLYLGNKEVIHYAGSSLGGPAGRITLVSLDEFCQGNGCTVREYPIRIYGRKESVQRAYKRLGEAQYDVLLNNCEQFVTWSIMGFAYSEQINELVALGIVGKSVMKSLSHHAEPVAMAGYLATQSVRDEAVRHVMQAVLPAGSSLVANTTGAGVALSSGTALVSCGLTITSMTPLVMPIAAGVVVGYGIKKVIDWVWD</sequence>
<dbReference type="RefSeq" id="WP_188026283.1">
    <property type="nucleotide sequence ID" value="NZ_JACHGR010000004.1"/>
</dbReference>
<keyword evidence="6" id="KW-1185">Reference proteome</keyword>
<keyword evidence="3" id="KW-0443">Lipid metabolism</keyword>
<keyword evidence="1" id="KW-0808">Transferase</keyword>
<evidence type="ECO:0000256" key="3">
    <source>
        <dbReference type="ARBA" id="ARBA00023098"/>
    </source>
</evidence>
<dbReference type="InterPro" id="IPR007053">
    <property type="entry name" value="LRAT_dom"/>
</dbReference>
<dbReference type="InterPro" id="IPR051496">
    <property type="entry name" value="H-rev107_PLA/AT"/>
</dbReference>
<evidence type="ECO:0000313" key="6">
    <source>
        <dbReference type="Proteomes" id="UP000585721"/>
    </source>
</evidence>
<dbReference type="GO" id="GO:0008970">
    <property type="term" value="F:phospholipase A1 activity"/>
    <property type="evidence" value="ECO:0007669"/>
    <property type="project" value="TreeGrafter"/>
</dbReference>
<protein>
    <recommendedName>
        <fullName evidence="4">LRAT domain-containing protein</fullName>
    </recommendedName>
</protein>
<keyword evidence="2" id="KW-0378">Hydrolase</keyword>
<dbReference type="GO" id="GO:0004623">
    <property type="term" value="F:phospholipase A2 activity"/>
    <property type="evidence" value="ECO:0007669"/>
    <property type="project" value="TreeGrafter"/>
</dbReference>
<dbReference type="Proteomes" id="UP000585721">
    <property type="component" value="Unassembled WGS sequence"/>
</dbReference>
<name>A0A841GJK4_9GAMM</name>
<dbReference type="Gene3D" id="3.90.1720.10">
    <property type="entry name" value="endopeptidase domain like (from Nostoc punctiforme)"/>
    <property type="match status" value="1"/>
</dbReference>
<dbReference type="Pfam" id="PF04970">
    <property type="entry name" value="LRAT"/>
    <property type="match status" value="1"/>
</dbReference>
<gene>
    <name evidence="5" type="ORF">HNR75_001411</name>
</gene>
<dbReference type="AlphaFoldDB" id="A0A841GJK4"/>
<dbReference type="PROSITE" id="PS51934">
    <property type="entry name" value="LRAT"/>
    <property type="match status" value="1"/>
</dbReference>
<evidence type="ECO:0000256" key="2">
    <source>
        <dbReference type="ARBA" id="ARBA00022801"/>
    </source>
</evidence>
<reference evidence="5 6" key="1">
    <citation type="submission" date="2020-08" db="EMBL/GenBank/DDBJ databases">
        <title>Genomic Encyclopedia of Type Strains, Phase IV (KMG-IV): sequencing the most valuable type-strain genomes for metagenomic binning, comparative biology and taxonomic classification.</title>
        <authorList>
            <person name="Goeker M."/>
        </authorList>
    </citation>
    <scope>NUCLEOTIDE SEQUENCE [LARGE SCALE GENOMIC DNA]</scope>
    <source>
        <strain evidence="5 6">DSM 22975</strain>
    </source>
</reference>
<accession>A0A841GJK4</accession>